<dbReference type="CDD" id="cd02440">
    <property type="entry name" value="AdoMet_MTases"/>
    <property type="match status" value="1"/>
</dbReference>
<sequence>MWERIFDRVMSRLVQTGELTVNYPDGTRRRYGAGGGDRAEVSITDTTTLRGLVLRPDLTMGEGYMDGRITIAHDNIEGLIRLILRNRFREAMPLWVRMVARARFRLGHLIQRNSPVRSKANVAHHYDLSNDLYQLFLDRDMQYSCAYFTDPTVSLDEAQEAKKAHIAAKLRIEPGMRVLDIGCGWGGMALTLARDYGARVVGVTLSENQLALGRARVAEQGLEQQIDLRLQDYRNLAEPFDRIVSVGMLEHVGLPHYGEYFSKVSDLLSQDGIALIHTIGRTGPPAAQSEWINRYIFPGGYVPAMSELAPAIERAGLWTCDTEVLRLHYAYTLRHWLQRFDAHLDTVRATYDDRFIRMWRYYLTICYLAFEEQDQAVFQFQLAQRRDAVPITRDYLYADDSAPRAMTDTAAQ</sequence>
<keyword evidence="2 7" id="KW-0489">Methyltransferase</keyword>
<dbReference type="InterPro" id="IPR057206">
    <property type="entry name" value="DUF7884"/>
</dbReference>
<protein>
    <submittedName>
        <fullName evidence="7">Class I SAM-dependent methyltransferase</fullName>
    </submittedName>
</protein>
<dbReference type="SUPFAM" id="SSF53335">
    <property type="entry name" value="S-adenosyl-L-methionine-dependent methyltransferases"/>
    <property type="match status" value="1"/>
</dbReference>
<keyword evidence="5" id="KW-0443">Lipid metabolism</keyword>
<accession>A0ABY2X8S6</accession>
<keyword evidence="3" id="KW-0808">Transferase</keyword>
<evidence type="ECO:0000256" key="2">
    <source>
        <dbReference type="ARBA" id="ARBA00022603"/>
    </source>
</evidence>
<comment type="similarity">
    <text evidence="1">Belongs to the CFA/CMAS family.</text>
</comment>
<dbReference type="Pfam" id="PF02353">
    <property type="entry name" value="CMAS"/>
    <property type="match status" value="1"/>
</dbReference>
<dbReference type="PIRSF" id="PIRSF003085">
    <property type="entry name" value="CMAS"/>
    <property type="match status" value="1"/>
</dbReference>
<evidence type="ECO:0000256" key="1">
    <source>
        <dbReference type="ARBA" id="ARBA00010815"/>
    </source>
</evidence>
<evidence type="ECO:0000256" key="3">
    <source>
        <dbReference type="ARBA" id="ARBA00022679"/>
    </source>
</evidence>
<dbReference type="PANTHER" id="PTHR43667">
    <property type="entry name" value="CYCLOPROPANE-FATTY-ACYL-PHOSPHOLIPID SYNTHASE"/>
    <property type="match status" value="1"/>
</dbReference>
<keyword evidence="4" id="KW-0949">S-adenosyl-L-methionine</keyword>
<comment type="caution">
    <text evidence="7">The sequence shown here is derived from an EMBL/GenBank/DDBJ whole genome shotgun (WGS) entry which is preliminary data.</text>
</comment>
<organism evidence="7 8">
    <name type="scientific">Arenibacterium halophilum</name>
    <dbReference type="NCBI Taxonomy" id="2583821"/>
    <lineage>
        <taxon>Bacteria</taxon>
        <taxon>Pseudomonadati</taxon>
        <taxon>Pseudomonadota</taxon>
        <taxon>Alphaproteobacteria</taxon>
        <taxon>Rhodobacterales</taxon>
        <taxon>Paracoccaceae</taxon>
        <taxon>Arenibacterium</taxon>
    </lineage>
</organism>
<dbReference type="GO" id="GO:0032259">
    <property type="term" value="P:methylation"/>
    <property type="evidence" value="ECO:0007669"/>
    <property type="project" value="UniProtKB-KW"/>
</dbReference>
<keyword evidence="8" id="KW-1185">Reference proteome</keyword>
<evidence type="ECO:0000256" key="5">
    <source>
        <dbReference type="ARBA" id="ARBA00023098"/>
    </source>
</evidence>
<evidence type="ECO:0000259" key="6">
    <source>
        <dbReference type="Pfam" id="PF25371"/>
    </source>
</evidence>
<dbReference type="GO" id="GO:0008168">
    <property type="term" value="F:methyltransferase activity"/>
    <property type="evidence" value="ECO:0007669"/>
    <property type="project" value="UniProtKB-KW"/>
</dbReference>
<dbReference type="Proteomes" id="UP001191082">
    <property type="component" value="Unassembled WGS sequence"/>
</dbReference>
<proteinExistence type="inferred from homology"/>
<feature type="domain" description="DUF7884" evidence="6">
    <location>
        <begin position="8"/>
        <end position="86"/>
    </location>
</feature>
<name>A0ABY2X8S6_9RHOB</name>
<dbReference type="Gene3D" id="3.40.50.150">
    <property type="entry name" value="Vaccinia Virus protein VP39"/>
    <property type="match status" value="1"/>
</dbReference>
<evidence type="ECO:0000313" key="7">
    <source>
        <dbReference type="EMBL" id="TMV11698.1"/>
    </source>
</evidence>
<dbReference type="InterPro" id="IPR029063">
    <property type="entry name" value="SAM-dependent_MTases_sf"/>
</dbReference>
<dbReference type="PANTHER" id="PTHR43667:SF1">
    <property type="entry name" value="CYCLOPROPANE-FATTY-ACYL-PHOSPHOLIPID SYNTHASE"/>
    <property type="match status" value="1"/>
</dbReference>
<evidence type="ECO:0000313" key="8">
    <source>
        <dbReference type="Proteomes" id="UP001191082"/>
    </source>
</evidence>
<gene>
    <name evidence="7" type="ORF">FGK64_15610</name>
</gene>
<evidence type="ECO:0000256" key="4">
    <source>
        <dbReference type="ARBA" id="ARBA00022691"/>
    </source>
</evidence>
<dbReference type="EMBL" id="VCPC01000003">
    <property type="protein sequence ID" value="TMV11698.1"/>
    <property type="molecule type" value="Genomic_DNA"/>
</dbReference>
<dbReference type="InterPro" id="IPR050723">
    <property type="entry name" value="CFA/CMAS"/>
</dbReference>
<dbReference type="InterPro" id="IPR003333">
    <property type="entry name" value="CMAS"/>
</dbReference>
<reference evidence="7 8" key="1">
    <citation type="submission" date="2019-05" db="EMBL/GenBank/DDBJ databases">
        <title>Marivita sp. nov. isolated from sea sediment.</title>
        <authorList>
            <person name="Kim W."/>
        </authorList>
    </citation>
    <scope>NUCLEOTIDE SEQUENCE [LARGE SCALE GENOMIC DNA]</scope>
    <source>
        <strain evidence="7 8">CAU 1492</strain>
    </source>
</reference>
<dbReference type="Pfam" id="PF25371">
    <property type="entry name" value="DUF7884"/>
    <property type="match status" value="1"/>
</dbReference>